<accession>A0ABQ9IEI7</accession>
<gene>
    <name evidence="1" type="ORF">PR048_000389</name>
</gene>
<dbReference type="EMBL" id="JARBHB010000001">
    <property type="protein sequence ID" value="KAJ8895064.1"/>
    <property type="molecule type" value="Genomic_DNA"/>
</dbReference>
<dbReference type="Proteomes" id="UP001159363">
    <property type="component" value="Chromosome 1"/>
</dbReference>
<evidence type="ECO:0008006" key="3">
    <source>
        <dbReference type="Google" id="ProtNLM"/>
    </source>
</evidence>
<evidence type="ECO:0000313" key="2">
    <source>
        <dbReference type="Proteomes" id="UP001159363"/>
    </source>
</evidence>
<evidence type="ECO:0000313" key="1">
    <source>
        <dbReference type="EMBL" id="KAJ8895064.1"/>
    </source>
</evidence>
<comment type="caution">
    <text evidence="1">The sequence shown here is derived from an EMBL/GenBank/DDBJ whole genome shotgun (WGS) entry which is preliminary data.</text>
</comment>
<proteinExistence type="predicted"/>
<sequence length="146" mass="16462">MHLMMDGQAESGKRHFSRDILMEEKIITKKGDKNVYLANNNDEKENLTVLLTANAAGNIPPPMIVFSYESIPSHIAHSVPPSWGIGTSESGWMCGPVFYEYVTNTDMKHLTLHVSEFCSENGIELMSLYPNSTHQPQLMEWLFSTL</sequence>
<protein>
    <recommendedName>
        <fullName evidence="3">DDE-1 domain-containing protein</fullName>
    </recommendedName>
</protein>
<name>A0ABQ9IEI7_9NEOP</name>
<keyword evidence="2" id="KW-1185">Reference proteome</keyword>
<reference evidence="1 2" key="1">
    <citation type="submission" date="2023-02" db="EMBL/GenBank/DDBJ databases">
        <title>LHISI_Scaffold_Assembly.</title>
        <authorList>
            <person name="Stuart O.P."/>
            <person name="Cleave R."/>
            <person name="Magrath M.J.L."/>
            <person name="Mikheyev A.S."/>
        </authorList>
    </citation>
    <scope>NUCLEOTIDE SEQUENCE [LARGE SCALE GENOMIC DNA]</scope>
    <source>
        <strain evidence="1">Daus_M_001</strain>
        <tissue evidence="1">Leg muscle</tissue>
    </source>
</reference>
<organism evidence="1 2">
    <name type="scientific">Dryococelus australis</name>
    <dbReference type="NCBI Taxonomy" id="614101"/>
    <lineage>
        <taxon>Eukaryota</taxon>
        <taxon>Metazoa</taxon>
        <taxon>Ecdysozoa</taxon>
        <taxon>Arthropoda</taxon>
        <taxon>Hexapoda</taxon>
        <taxon>Insecta</taxon>
        <taxon>Pterygota</taxon>
        <taxon>Neoptera</taxon>
        <taxon>Polyneoptera</taxon>
        <taxon>Phasmatodea</taxon>
        <taxon>Verophasmatodea</taxon>
        <taxon>Anareolatae</taxon>
        <taxon>Phasmatidae</taxon>
        <taxon>Eurycanthinae</taxon>
        <taxon>Dryococelus</taxon>
    </lineage>
</organism>